<comment type="caution">
    <text evidence="1">The sequence shown here is derived from an EMBL/GenBank/DDBJ whole genome shotgun (WGS) entry which is preliminary data.</text>
</comment>
<name>A0ABU6YTL0_9FABA</name>
<sequence>MHNLEIQTSHIKRVQILNPICILQESTPNDTAKGRVKTVRELTAVSHRPGLEAFTNQGCDGATVTVTVTVDGAADVTRAGGVHGAGLRRRRAEGCDGATMDGLLAAAGGDSGWSVVSLLVLSGTR</sequence>
<dbReference type="EMBL" id="JASCZI010243161">
    <property type="protein sequence ID" value="MED6212786.1"/>
    <property type="molecule type" value="Genomic_DNA"/>
</dbReference>
<keyword evidence="2" id="KW-1185">Reference proteome</keyword>
<organism evidence="1 2">
    <name type="scientific">Stylosanthes scabra</name>
    <dbReference type="NCBI Taxonomy" id="79078"/>
    <lineage>
        <taxon>Eukaryota</taxon>
        <taxon>Viridiplantae</taxon>
        <taxon>Streptophyta</taxon>
        <taxon>Embryophyta</taxon>
        <taxon>Tracheophyta</taxon>
        <taxon>Spermatophyta</taxon>
        <taxon>Magnoliopsida</taxon>
        <taxon>eudicotyledons</taxon>
        <taxon>Gunneridae</taxon>
        <taxon>Pentapetalae</taxon>
        <taxon>rosids</taxon>
        <taxon>fabids</taxon>
        <taxon>Fabales</taxon>
        <taxon>Fabaceae</taxon>
        <taxon>Papilionoideae</taxon>
        <taxon>50 kb inversion clade</taxon>
        <taxon>dalbergioids sensu lato</taxon>
        <taxon>Dalbergieae</taxon>
        <taxon>Pterocarpus clade</taxon>
        <taxon>Stylosanthes</taxon>
    </lineage>
</organism>
<gene>
    <name evidence="1" type="ORF">PIB30_086861</name>
</gene>
<evidence type="ECO:0000313" key="1">
    <source>
        <dbReference type="EMBL" id="MED6212786.1"/>
    </source>
</evidence>
<evidence type="ECO:0000313" key="2">
    <source>
        <dbReference type="Proteomes" id="UP001341840"/>
    </source>
</evidence>
<protein>
    <submittedName>
        <fullName evidence="1">Uncharacterized protein</fullName>
    </submittedName>
</protein>
<reference evidence="1 2" key="1">
    <citation type="journal article" date="2023" name="Plants (Basel)">
        <title>Bridging the Gap: Combining Genomics and Transcriptomics Approaches to Understand Stylosanthes scabra, an Orphan Legume from the Brazilian Caatinga.</title>
        <authorList>
            <person name="Ferreira-Neto J.R.C."/>
            <person name="da Silva M.D."/>
            <person name="Binneck E."/>
            <person name="de Melo N.F."/>
            <person name="da Silva R.H."/>
            <person name="de Melo A.L.T.M."/>
            <person name="Pandolfi V."/>
            <person name="Bustamante F.O."/>
            <person name="Brasileiro-Vidal A.C."/>
            <person name="Benko-Iseppon A.M."/>
        </authorList>
    </citation>
    <scope>NUCLEOTIDE SEQUENCE [LARGE SCALE GENOMIC DNA]</scope>
    <source>
        <tissue evidence="1">Leaves</tissue>
    </source>
</reference>
<accession>A0ABU6YTL0</accession>
<dbReference type="Proteomes" id="UP001341840">
    <property type="component" value="Unassembled WGS sequence"/>
</dbReference>
<proteinExistence type="predicted"/>